<feature type="domain" description="EIF2B subunit epsilon/gamma LbH" evidence="2">
    <location>
        <begin position="56"/>
        <end position="159"/>
    </location>
</feature>
<dbReference type="InterPro" id="IPR051956">
    <property type="entry name" value="eIF2B_epsilon"/>
</dbReference>
<dbReference type="Pfam" id="PF25084">
    <property type="entry name" value="LbH_EIF2B"/>
    <property type="match status" value="1"/>
</dbReference>
<dbReference type="OrthoDB" id="424572at2759"/>
<keyword evidence="4" id="KW-1185">Reference proteome</keyword>
<keyword evidence="3" id="KW-0808">Transferase</keyword>
<dbReference type="GO" id="GO:0016746">
    <property type="term" value="F:acyltransferase activity"/>
    <property type="evidence" value="ECO:0007669"/>
    <property type="project" value="UniProtKB-KW"/>
</dbReference>
<evidence type="ECO:0000256" key="1">
    <source>
        <dbReference type="ARBA" id="ARBA00022490"/>
    </source>
</evidence>
<reference evidence="4" key="1">
    <citation type="submission" date="2016-06" db="EMBL/GenBank/DDBJ databases">
        <title>Parallel loss of symbiosis genes in relatives of nitrogen-fixing non-legume Parasponia.</title>
        <authorList>
            <person name="Van Velzen R."/>
            <person name="Holmer R."/>
            <person name="Bu F."/>
            <person name="Rutten L."/>
            <person name="Van Zeijl A."/>
            <person name="Liu W."/>
            <person name="Santuari L."/>
            <person name="Cao Q."/>
            <person name="Sharma T."/>
            <person name="Shen D."/>
            <person name="Roswanjaya Y."/>
            <person name="Wardhani T."/>
            <person name="Kalhor M.S."/>
            <person name="Jansen J."/>
            <person name="Van den Hoogen J."/>
            <person name="Gungor B."/>
            <person name="Hartog M."/>
            <person name="Hontelez J."/>
            <person name="Verver J."/>
            <person name="Yang W.-C."/>
            <person name="Schijlen E."/>
            <person name="Repin R."/>
            <person name="Schilthuizen M."/>
            <person name="Schranz E."/>
            <person name="Heidstra R."/>
            <person name="Miyata K."/>
            <person name="Fedorova E."/>
            <person name="Kohlen W."/>
            <person name="Bisseling T."/>
            <person name="Smit S."/>
            <person name="Geurts R."/>
        </authorList>
    </citation>
    <scope>NUCLEOTIDE SEQUENCE [LARGE SCALE GENOMIC DNA]</scope>
    <source>
        <strain evidence="4">cv. RG33-2</strain>
    </source>
</reference>
<dbReference type="Proteomes" id="UP000237000">
    <property type="component" value="Unassembled WGS sequence"/>
</dbReference>
<dbReference type="FunFam" id="2.160.10.10:FF:000029">
    <property type="entry name" value="Trimeric LpxA-like enzyme"/>
    <property type="match status" value="1"/>
</dbReference>
<sequence length="328" mass="35957">MGYKIFTHESHSIYVGRTDTFQSYDTISKDIIQRWAYPLVLDAMFFGNSATILERPGMYQASEVGQSRSVQIGPFTVIGEGTAIGNNTSISNSVVGQGCIIGSDVLIEGSYVWDNVIIENGCKLSHAIASDGVIMKSGAVLEPSVVLSFKVVIGQQFVVPPYSKVYLFQQPTKQDSEEGLEYADNSSGIVEIPVDNSDEEIKSELLETQCWPTSLLGAGGVGYTWSISEGDHDEEWRHSVDPNHAEELGEATDSMDDDMEIAPDGGILPPFEDLNLVLEDDNNEGVGDELIDFDIAVEETFRRAVFENIEVDNVILEVDSLRYGIVAH</sequence>
<dbReference type="GO" id="GO:0005085">
    <property type="term" value="F:guanyl-nucleotide exchange factor activity"/>
    <property type="evidence" value="ECO:0007669"/>
    <property type="project" value="TreeGrafter"/>
</dbReference>
<gene>
    <name evidence="3" type="ORF">TorRG33x02_225040</name>
</gene>
<dbReference type="PANTHER" id="PTHR45887">
    <property type="entry name" value="TRANSLATION INITIATION FACTOR EIF-2B SUBUNIT EPSILON"/>
    <property type="match status" value="1"/>
</dbReference>
<dbReference type="AlphaFoldDB" id="A0A2P5E812"/>
<dbReference type="EMBL" id="JXTC01000210">
    <property type="protein sequence ID" value="PON81685.1"/>
    <property type="molecule type" value="Genomic_DNA"/>
</dbReference>
<evidence type="ECO:0000313" key="4">
    <source>
        <dbReference type="Proteomes" id="UP000237000"/>
    </source>
</evidence>
<dbReference type="SUPFAM" id="SSF51161">
    <property type="entry name" value="Trimeric LpxA-like enzymes"/>
    <property type="match status" value="1"/>
</dbReference>
<organism evidence="3 4">
    <name type="scientific">Trema orientale</name>
    <name type="common">Charcoal tree</name>
    <name type="synonym">Celtis orientalis</name>
    <dbReference type="NCBI Taxonomy" id="63057"/>
    <lineage>
        <taxon>Eukaryota</taxon>
        <taxon>Viridiplantae</taxon>
        <taxon>Streptophyta</taxon>
        <taxon>Embryophyta</taxon>
        <taxon>Tracheophyta</taxon>
        <taxon>Spermatophyta</taxon>
        <taxon>Magnoliopsida</taxon>
        <taxon>eudicotyledons</taxon>
        <taxon>Gunneridae</taxon>
        <taxon>Pentapetalae</taxon>
        <taxon>rosids</taxon>
        <taxon>fabids</taxon>
        <taxon>Rosales</taxon>
        <taxon>Cannabaceae</taxon>
        <taxon>Trema</taxon>
    </lineage>
</organism>
<accession>A0A2P5E812</accession>
<keyword evidence="3" id="KW-0012">Acyltransferase</keyword>
<keyword evidence="1" id="KW-0963">Cytoplasm</keyword>
<comment type="caution">
    <text evidence="3">The sequence shown here is derived from an EMBL/GenBank/DDBJ whole genome shotgun (WGS) entry which is preliminary data.</text>
</comment>
<dbReference type="STRING" id="63057.A0A2P5E812"/>
<evidence type="ECO:0000259" key="2">
    <source>
        <dbReference type="Pfam" id="PF25084"/>
    </source>
</evidence>
<protein>
    <submittedName>
        <fullName evidence="3">UDP-3-O-[3-hydroxymyristoyl] glucosamine N-acyltransferase LpxD</fullName>
    </submittedName>
</protein>
<dbReference type="InterPro" id="IPR056764">
    <property type="entry name" value="LbH_EIF2B3/5"/>
</dbReference>
<dbReference type="GO" id="GO:0003743">
    <property type="term" value="F:translation initiation factor activity"/>
    <property type="evidence" value="ECO:0007669"/>
    <property type="project" value="TreeGrafter"/>
</dbReference>
<dbReference type="InterPro" id="IPR011004">
    <property type="entry name" value="Trimer_LpxA-like_sf"/>
</dbReference>
<dbReference type="PANTHER" id="PTHR45887:SF1">
    <property type="entry name" value="TRANSLATION INITIATION FACTOR EIF-2B SUBUNIT EPSILON"/>
    <property type="match status" value="1"/>
</dbReference>
<dbReference type="InParanoid" id="A0A2P5E812"/>
<proteinExistence type="predicted"/>
<dbReference type="GO" id="GO:0031369">
    <property type="term" value="F:translation initiation factor binding"/>
    <property type="evidence" value="ECO:0007669"/>
    <property type="project" value="TreeGrafter"/>
</dbReference>
<dbReference type="GO" id="GO:0005851">
    <property type="term" value="C:eukaryotic translation initiation factor 2B complex"/>
    <property type="evidence" value="ECO:0007669"/>
    <property type="project" value="TreeGrafter"/>
</dbReference>
<evidence type="ECO:0000313" key="3">
    <source>
        <dbReference type="EMBL" id="PON81685.1"/>
    </source>
</evidence>
<dbReference type="Gene3D" id="2.160.10.10">
    <property type="entry name" value="Hexapeptide repeat proteins"/>
    <property type="match status" value="1"/>
</dbReference>
<name>A0A2P5E812_TREOI</name>